<reference evidence="1" key="1">
    <citation type="submission" date="2021-10" db="EMBL/GenBank/DDBJ databases">
        <title>Melipona bicolor Genome sequencing and assembly.</title>
        <authorList>
            <person name="Araujo N.S."/>
            <person name="Arias M.C."/>
        </authorList>
    </citation>
    <scope>NUCLEOTIDE SEQUENCE</scope>
    <source>
        <strain evidence="1">USP_2M_L1-L4_2017</strain>
        <tissue evidence="1">Whole body</tissue>
    </source>
</reference>
<gene>
    <name evidence="1" type="ORF">K0M31_018836</name>
</gene>
<dbReference type="Proteomes" id="UP001177670">
    <property type="component" value="Unassembled WGS sequence"/>
</dbReference>
<protein>
    <submittedName>
        <fullName evidence="1">Uncharacterized protein</fullName>
    </submittedName>
</protein>
<name>A0AA40G4D3_9HYME</name>
<dbReference type="EMBL" id="JAHYIQ010000007">
    <property type="protein sequence ID" value="KAK1130723.1"/>
    <property type="molecule type" value="Genomic_DNA"/>
</dbReference>
<accession>A0AA40G4D3</accession>
<evidence type="ECO:0000313" key="2">
    <source>
        <dbReference type="Proteomes" id="UP001177670"/>
    </source>
</evidence>
<evidence type="ECO:0000313" key="1">
    <source>
        <dbReference type="EMBL" id="KAK1130723.1"/>
    </source>
</evidence>
<organism evidence="1 2">
    <name type="scientific">Melipona bicolor</name>
    <dbReference type="NCBI Taxonomy" id="60889"/>
    <lineage>
        <taxon>Eukaryota</taxon>
        <taxon>Metazoa</taxon>
        <taxon>Ecdysozoa</taxon>
        <taxon>Arthropoda</taxon>
        <taxon>Hexapoda</taxon>
        <taxon>Insecta</taxon>
        <taxon>Pterygota</taxon>
        <taxon>Neoptera</taxon>
        <taxon>Endopterygota</taxon>
        <taxon>Hymenoptera</taxon>
        <taxon>Apocrita</taxon>
        <taxon>Aculeata</taxon>
        <taxon>Apoidea</taxon>
        <taxon>Anthophila</taxon>
        <taxon>Apidae</taxon>
        <taxon>Melipona</taxon>
    </lineage>
</organism>
<dbReference type="AlphaFoldDB" id="A0AA40G4D3"/>
<sequence length="51" mass="5347">MKVKSSKQRTSNLVLQTLCLDLRVNGNGASNVPGAFPETAGNKGSKCIGKQ</sequence>
<keyword evidence="2" id="KW-1185">Reference proteome</keyword>
<comment type="caution">
    <text evidence="1">The sequence shown here is derived from an EMBL/GenBank/DDBJ whole genome shotgun (WGS) entry which is preliminary data.</text>
</comment>
<proteinExistence type="predicted"/>